<evidence type="ECO:0000256" key="1">
    <source>
        <dbReference type="ARBA" id="ARBA00004429"/>
    </source>
</evidence>
<dbReference type="InterPro" id="IPR007387">
    <property type="entry name" value="TRAP_DctQ"/>
</dbReference>
<keyword evidence="2 9" id="KW-0813">Transport</keyword>
<feature type="transmembrane region" description="Helical" evidence="9">
    <location>
        <begin position="105"/>
        <end position="126"/>
    </location>
</feature>
<keyword evidence="6 9" id="KW-1133">Transmembrane helix</keyword>
<keyword evidence="12" id="KW-1185">Reference proteome</keyword>
<keyword evidence="3" id="KW-1003">Cell membrane</keyword>
<comment type="caution">
    <text evidence="11">The sequence shown here is derived from an EMBL/GenBank/DDBJ whole genome shotgun (WGS) entry which is preliminary data.</text>
</comment>
<gene>
    <name evidence="11" type="ORF">DYI37_15845</name>
</gene>
<evidence type="ECO:0000313" key="11">
    <source>
        <dbReference type="EMBL" id="RFC62310.1"/>
    </source>
</evidence>
<evidence type="ECO:0000313" key="12">
    <source>
        <dbReference type="Proteomes" id="UP000264310"/>
    </source>
</evidence>
<keyword evidence="5 9" id="KW-0812">Transmembrane</keyword>
<evidence type="ECO:0000256" key="7">
    <source>
        <dbReference type="ARBA" id="ARBA00023136"/>
    </source>
</evidence>
<evidence type="ECO:0000256" key="2">
    <source>
        <dbReference type="ARBA" id="ARBA00022448"/>
    </source>
</evidence>
<evidence type="ECO:0000259" key="10">
    <source>
        <dbReference type="Pfam" id="PF04290"/>
    </source>
</evidence>
<reference evidence="11 12" key="1">
    <citation type="submission" date="2018-08" db="EMBL/GenBank/DDBJ databases">
        <title>Fulvimarina sp. 85, whole genome shotgun sequence.</title>
        <authorList>
            <person name="Tuo L."/>
        </authorList>
    </citation>
    <scope>NUCLEOTIDE SEQUENCE [LARGE SCALE GENOMIC DNA]</scope>
    <source>
        <strain evidence="11 12">85</strain>
    </source>
</reference>
<feature type="transmembrane region" description="Helical" evidence="9">
    <location>
        <begin position="68"/>
        <end position="84"/>
    </location>
</feature>
<comment type="subcellular location">
    <subcellularLocation>
        <location evidence="1 9">Cell inner membrane</location>
        <topology evidence="1 9">Multi-pass membrane protein</topology>
    </subcellularLocation>
</comment>
<dbReference type="RefSeq" id="WP_116684251.1">
    <property type="nucleotide sequence ID" value="NZ_QURL01000007.1"/>
</dbReference>
<evidence type="ECO:0000256" key="4">
    <source>
        <dbReference type="ARBA" id="ARBA00022519"/>
    </source>
</evidence>
<dbReference type="AlphaFoldDB" id="A0A371WZ91"/>
<organism evidence="11 12">
    <name type="scientific">Fulvimarina endophytica</name>
    <dbReference type="NCBI Taxonomy" id="2293836"/>
    <lineage>
        <taxon>Bacteria</taxon>
        <taxon>Pseudomonadati</taxon>
        <taxon>Pseudomonadota</taxon>
        <taxon>Alphaproteobacteria</taxon>
        <taxon>Hyphomicrobiales</taxon>
        <taxon>Aurantimonadaceae</taxon>
        <taxon>Fulvimarina</taxon>
    </lineage>
</organism>
<evidence type="ECO:0000256" key="6">
    <source>
        <dbReference type="ARBA" id="ARBA00022989"/>
    </source>
</evidence>
<evidence type="ECO:0000256" key="3">
    <source>
        <dbReference type="ARBA" id="ARBA00022475"/>
    </source>
</evidence>
<comment type="subunit">
    <text evidence="9">The complex comprises the extracytoplasmic solute receptor protein and the two transmembrane proteins.</text>
</comment>
<feature type="transmembrane region" description="Helical" evidence="9">
    <location>
        <begin position="155"/>
        <end position="174"/>
    </location>
</feature>
<dbReference type="PANTHER" id="PTHR35011">
    <property type="entry name" value="2,3-DIKETO-L-GULONATE TRAP TRANSPORTER SMALL PERMEASE PROTEIN YIAM"/>
    <property type="match status" value="1"/>
</dbReference>
<evidence type="ECO:0000256" key="8">
    <source>
        <dbReference type="ARBA" id="ARBA00038436"/>
    </source>
</evidence>
<dbReference type="GO" id="GO:0015740">
    <property type="term" value="P:C4-dicarboxylate transport"/>
    <property type="evidence" value="ECO:0007669"/>
    <property type="project" value="TreeGrafter"/>
</dbReference>
<sequence>MADTRELAEAHERIEQKDVPQDALSKLITPLGLIFSILFLLVTAFTLYEVLMRYVFNAPTNWVHETTIAMTALCFAFGGAYCLGTDRHIRVVLLYEAVSPRFRQILDVCICTVGALACALMAWAAWGLAYKAFYTPSGSFRLETSGSAWNPPTPAIVKAFLFVTLCVMTIQFALQAIGHLRRKPTDELHHGGSEHGALDV</sequence>
<dbReference type="Pfam" id="PF04290">
    <property type="entry name" value="DctQ"/>
    <property type="match status" value="1"/>
</dbReference>
<dbReference type="Proteomes" id="UP000264310">
    <property type="component" value="Unassembled WGS sequence"/>
</dbReference>
<feature type="domain" description="Tripartite ATP-independent periplasmic transporters DctQ component" evidence="10">
    <location>
        <begin position="43"/>
        <end position="180"/>
    </location>
</feature>
<dbReference type="EMBL" id="QURL01000007">
    <property type="protein sequence ID" value="RFC62310.1"/>
    <property type="molecule type" value="Genomic_DNA"/>
</dbReference>
<dbReference type="GO" id="GO:0022857">
    <property type="term" value="F:transmembrane transporter activity"/>
    <property type="evidence" value="ECO:0007669"/>
    <property type="project" value="UniProtKB-UniRule"/>
</dbReference>
<proteinExistence type="inferred from homology"/>
<keyword evidence="4 9" id="KW-0997">Cell inner membrane</keyword>
<evidence type="ECO:0000256" key="5">
    <source>
        <dbReference type="ARBA" id="ARBA00022692"/>
    </source>
</evidence>
<dbReference type="OrthoDB" id="9794346at2"/>
<dbReference type="GO" id="GO:0005886">
    <property type="term" value="C:plasma membrane"/>
    <property type="evidence" value="ECO:0007669"/>
    <property type="project" value="UniProtKB-SubCell"/>
</dbReference>
<feature type="transmembrane region" description="Helical" evidence="9">
    <location>
        <begin position="27"/>
        <end position="48"/>
    </location>
</feature>
<accession>A0A371WZ91</accession>
<comment type="function">
    <text evidence="9">Part of the tripartite ATP-independent periplasmic (TRAP) transport system.</text>
</comment>
<comment type="similarity">
    <text evidence="8 9">Belongs to the TRAP transporter small permease family.</text>
</comment>
<keyword evidence="7 9" id="KW-0472">Membrane</keyword>
<dbReference type="InterPro" id="IPR055348">
    <property type="entry name" value="DctQ"/>
</dbReference>
<name>A0A371WZ91_9HYPH</name>
<protein>
    <recommendedName>
        <fullName evidence="9">TRAP transporter small permease protein</fullName>
    </recommendedName>
</protein>
<dbReference type="PANTHER" id="PTHR35011:SF10">
    <property type="entry name" value="TRAP TRANSPORTER SMALL PERMEASE PROTEIN"/>
    <property type="match status" value="1"/>
</dbReference>
<evidence type="ECO:0000256" key="9">
    <source>
        <dbReference type="RuleBase" id="RU369079"/>
    </source>
</evidence>